<dbReference type="InterPro" id="IPR006314">
    <property type="entry name" value="Dyp_peroxidase"/>
</dbReference>
<dbReference type="Pfam" id="PF20628">
    <property type="entry name" value="Dyp_perox_C"/>
    <property type="match status" value="1"/>
</dbReference>
<dbReference type="SUPFAM" id="SSF54909">
    <property type="entry name" value="Dimeric alpha+beta barrel"/>
    <property type="match status" value="1"/>
</dbReference>
<evidence type="ECO:0000313" key="9">
    <source>
        <dbReference type="EMBL" id="AXA83993.1"/>
    </source>
</evidence>
<comment type="similarity">
    <text evidence="6">Belongs to the DyP-type peroxidase family.</text>
</comment>
<evidence type="ECO:0000313" key="10">
    <source>
        <dbReference type="Proteomes" id="UP000251842"/>
    </source>
</evidence>
<dbReference type="EMBL" id="CP029556">
    <property type="protein sequence ID" value="AXA83993.1"/>
    <property type="molecule type" value="Genomic_DNA"/>
</dbReference>
<dbReference type="GO" id="GO:0046872">
    <property type="term" value="F:metal ion binding"/>
    <property type="evidence" value="ECO:0007669"/>
    <property type="project" value="UniProtKB-KW"/>
</dbReference>
<feature type="domain" description="Dyp-type peroxidase C-terminal" evidence="8">
    <location>
        <begin position="141"/>
        <end position="302"/>
    </location>
</feature>
<dbReference type="InterPro" id="IPR048328">
    <property type="entry name" value="Dyp_perox_C"/>
</dbReference>
<dbReference type="PROSITE" id="PS51404">
    <property type="entry name" value="DYP_PEROXIDASE"/>
    <property type="match status" value="1"/>
</dbReference>
<evidence type="ECO:0000256" key="4">
    <source>
        <dbReference type="ARBA" id="ARBA00023002"/>
    </source>
</evidence>
<dbReference type="KEGG" id="lue:DCD74_04145"/>
<evidence type="ECO:0000256" key="3">
    <source>
        <dbReference type="ARBA" id="ARBA00022723"/>
    </source>
</evidence>
<dbReference type="GO" id="GO:0020037">
    <property type="term" value="F:heme binding"/>
    <property type="evidence" value="ECO:0007669"/>
    <property type="project" value="InterPro"/>
</dbReference>
<keyword evidence="4" id="KW-0560">Oxidoreductase</keyword>
<evidence type="ECO:0000259" key="7">
    <source>
        <dbReference type="Pfam" id="PF04261"/>
    </source>
</evidence>
<accession>A0A344J4N3</accession>
<feature type="domain" description="Dyp-type peroxidase N-terminal" evidence="7">
    <location>
        <begin position="7"/>
        <end position="138"/>
    </location>
</feature>
<evidence type="ECO:0000256" key="2">
    <source>
        <dbReference type="ARBA" id="ARBA00022559"/>
    </source>
</evidence>
<organism evidence="9 10">
    <name type="scientific">Solilutibacter oculi</name>
    <dbReference type="NCBI Taxonomy" id="2698682"/>
    <lineage>
        <taxon>Bacteria</taxon>
        <taxon>Pseudomonadati</taxon>
        <taxon>Pseudomonadota</taxon>
        <taxon>Gammaproteobacteria</taxon>
        <taxon>Lysobacterales</taxon>
        <taxon>Lysobacteraceae</taxon>
        <taxon>Solilutibacter</taxon>
    </lineage>
</organism>
<name>A0A344J4N3_9GAMM</name>
<protein>
    <submittedName>
        <fullName evidence="9">Peroxidase</fullName>
    </submittedName>
</protein>
<dbReference type="InterPro" id="IPR011008">
    <property type="entry name" value="Dimeric_a/b-barrel"/>
</dbReference>
<comment type="cofactor">
    <cofactor evidence="1">
        <name>heme b</name>
        <dbReference type="ChEBI" id="CHEBI:60344"/>
    </cofactor>
</comment>
<dbReference type="GO" id="GO:0005829">
    <property type="term" value="C:cytosol"/>
    <property type="evidence" value="ECO:0007669"/>
    <property type="project" value="TreeGrafter"/>
</dbReference>
<dbReference type="OrthoDB" id="3251355at2"/>
<dbReference type="PANTHER" id="PTHR30521:SF0">
    <property type="entry name" value="DYP-TYPE PEROXIDASE FAMILY PROTEIN"/>
    <property type="match status" value="1"/>
</dbReference>
<reference evidence="10" key="1">
    <citation type="submission" date="2018-05" db="EMBL/GenBank/DDBJ databases">
        <title>Luteimonas pekinense sp. nov., isolated from human Meibomian gland secretions, Beijing, China.</title>
        <authorList>
            <person name="Wen T."/>
            <person name="Bai H."/>
            <person name="Lv H."/>
        </authorList>
    </citation>
    <scope>NUCLEOTIDE SEQUENCE [LARGE SCALE GENOMIC DNA]</scope>
    <source>
        <strain evidence="10">83-4</strain>
    </source>
</reference>
<sequence length="309" mass="33890">MTAAKPQPIVARLTRSAIFLVVTVHPGPEAETAVRGVCADLSSLLRAVGFRDLDSQLSCVLSIGSQAWDRLFPDAPRPRELHDFVPIHGATHSAPATPGDLLFHIRAVQADTCFELATHLMDRLRGQVDVVDEVQGFKFYDDRDLLGFVDGTENPVDDEARESTLVGDEDAAHAGGTYVIVQKYLHDMAAWNALSVEGQEAVIGRHKLNDIEFPDAKKAGNAHNVLTSIEQDGKQLKILRDNMPFGRPGAVGTYFIGYARTPSRTERMLRNMFIGVPEGNHDRILDFNRAVTGGLFFSPTVDFLDAVEA</sequence>
<keyword evidence="3" id="KW-0479">Metal-binding</keyword>
<evidence type="ECO:0000256" key="6">
    <source>
        <dbReference type="ARBA" id="ARBA00025737"/>
    </source>
</evidence>
<dbReference type="Pfam" id="PF04261">
    <property type="entry name" value="Dyp_perox_N"/>
    <property type="match status" value="1"/>
</dbReference>
<keyword evidence="10" id="KW-1185">Reference proteome</keyword>
<evidence type="ECO:0000256" key="1">
    <source>
        <dbReference type="ARBA" id="ARBA00001970"/>
    </source>
</evidence>
<evidence type="ECO:0000259" key="8">
    <source>
        <dbReference type="Pfam" id="PF20628"/>
    </source>
</evidence>
<dbReference type="PANTHER" id="PTHR30521">
    <property type="entry name" value="DEFERROCHELATASE/PEROXIDASE"/>
    <property type="match status" value="1"/>
</dbReference>
<dbReference type="GO" id="GO:0004601">
    <property type="term" value="F:peroxidase activity"/>
    <property type="evidence" value="ECO:0007669"/>
    <property type="project" value="UniProtKB-KW"/>
</dbReference>
<dbReference type="NCBIfam" id="TIGR01413">
    <property type="entry name" value="Dyp_perox_fam"/>
    <property type="match status" value="1"/>
</dbReference>
<proteinExistence type="inferred from homology"/>
<dbReference type="AlphaFoldDB" id="A0A344J4N3"/>
<evidence type="ECO:0000256" key="5">
    <source>
        <dbReference type="ARBA" id="ARBA00023004"/>
    </source>
</evidence>
<gene>
    <name evidence="9" type="ORF">DCD74_04145</name>
</gene>
<dbReference type="Proteomes" id="UP000251842">
    <property type="component" value="Chromosome"/>
</dbReference>
<keyword evidence="2 9" id="KW-0575">Peroxidase</keyword>
<keyword evidence="5" id="KW-0408">Iron</keyword>
<dbReference type="InterPro" id="IPR048327">
    <property type="entry name" value="Dyp_perox_N"/>
</dbReference>